<feature type="compositionally biased region" description="Basic residues" evidence="1">
    <location>
        <begin position="405"/>
        <end position="419"/>
    </location>
</feature>
<evidence type="ECO:0000313" key="2">
    <source>
        <dbReference type="EMBL" id="TFK87675.1"/>
    </source>
</evidence>
<keyword evidence="3" id="KW-1185">Reference proteome</keyword>
<dbReference type="EMBL" id="ML211143">
    <property type="protein sequence ID" value="TFK87675.1"/>
    <property type="molecule type" value="Genomic_DNA"/>
</dbReference>
<feature type="compositionally biased region" description="Basic and acidic residues" evidence="1">
    <location>
        <begin position="378"/>
        <end position="387"/>
    </location>
</feature>
<protein>
    <submittedName>
        <fullName evidence="2">Uncharacterized protein</fullName>
    </submittedName>
</protein>
<feature type="compositionally biased region" description="Polar residues" evidence="1">
    <location>
        <begin position="251"/>
        <end position="266"/>
    </location>
</feature>
<gene>
    <name evidence="2" type="ORF">K466DRAFT_662833</name>
</gene>
<proteinExistence type="predicted"/>
<feature type="region of interest" description="Disordered" evidence="1">
    <location>
        <begin position="1"/>
        <end position="56"/>
    </location>
</feature>
<dbReference type="InParanoid" id="A0A5C3PD69"/>
<reference evidence="2 3" key="1">
    <citation type="journal article" date="2019" name="Nat. Ecol. Evol.">
        <title>Megaphylogeny resolves global patterns of mushroom evolution.</title>
        <authorList>
            <person name="Varga T."/>
            <person name="Krizsan K."/>
            <person name="Foldi C."/>
            <person name="Dima B."/>
            <person name="Sanchez-Garcia M."/>
            <person name="Sanchez-Ramirez S."/>
            <person name="Szollosi G.J."/>
            <person name="Szarkandi J.G."/>
            <person name="Papp V."/>
            <person name="Albert L."/>
            <person name="Andreopoulos W."/>
            <person name="Angelini C."/>
            <person name="Antonin V."/>
            <person name="Barry K.W."/>
            <person name="Bougher N.L."/>
            <person name="Buchanan P."/>
            <person name="Buyck B."/>
            <person name="Bense V."/>
            <person name="Catcheside P."/>
            <person name="Chovatia M."/>
            <person name="Cooper J."/>
            <person name="Damon W."/>
            <person name="Desjardin D."/>
            <person name="Finy P."/>
            <person name="Geml J."/>
            <person name="Haridas S."/>
            <person name="Hughes K."/>
            <person name="Justo A."/>
            <person name="Karasinski D."/>
            <person name="Kautmanova I."/>
            <person name="Kiss B."/>
            <person name="Kocsube S."/>
            <person name="Kotiranta H."/>
            <person name="LaButti K.M."/>
            <person name="Lechner B.E."/>
            <person name="Liimatainen K."/>
            <person name="Lipzen A."/>
            <person name="Lukacs Z."/>
            <person name="Mihaltcheva S."/>
            <person name="Morgado L.N."/>
            <person name="Niskanen T."/>
            <person name="Noordeloos M.E."/>
            <person name="Ohm R.A."/>
            <person name="Ortiz-Santana B."/>
            <person name="Ovrebo C."/>
            <person name="Racz N."/>
            <person name="Riley R."/>
            <person name="Savchenko A."/>
            <person name="Shiryaev A."/>
            <person name="Soop K."/>
            <person name="Spirin V."/>
            <person name="Szebenyi C."/>
            <person name="Tomsovsky M."/>
            <person name="Tulloss R.E."/>
            <person name="Uehling J."/>
            <person name="Grigoriev I.V."/>
            <person name="Vagvolgyi C."/>
            <person name="Papp T."/>
            <person name="Martin F.M."/>
            <person name="Miettinen O."/>
            <person name="Hibbett D.S."/>
            <person name="Nagy L.G."/>
        </authorList>
    </citation>
    <scope>NUCLEOTIDE SEQUENCE [LARGE SCALE GENOMIC DNA]</scope>
    <source>
        <strain evidence="2 3">HHB13444</strain>
    </source>
</reference>
<evidence type="ECO:0000256" key="1">
    <source>
        <dbReference type="SAM" id="MobiDB-lite"/>
    </source>
</evidence>
<sequence>MSTGHAPLPGGTPPSGLSEAAPPPAEPPESQKTLGTSNGLPPDLSQRPAIVPGREVTGDADAHCYITIQPPSPPPPPLPQRFEGPFLAAATAGDELRIRPCDNWDTSIALKDVLEQLRREGFIKNVQSTEREELRQWQAVGQWRVPFLFFVSAFSPHANSVATRGDLLAFSAQKLDQNYVRPTNAQTAAGSDAGPAATPGRKTLDRPEQFEAHANGAGNSIAETKFKRPNRKPPKNATDVRQTPAALQRARAQSTSADASQRTPSTDAHPDHAFRPHASALPHPRLPPTLQRSLQFPRPTSESTSTSTNSSPNSSSCSTISDHTPLGVLRPPASPPIPLQSMPYPRPPGAGQQSEFKFKFGCASQGASSSSSTVTSDPKPHDSRGPEPAKMVFVGARSQAQQAPPRKKPGARPARKRKDKDKDKAKAAPGPSTSRG</sequence>
<evidence type="ECO:0000313" key="3">
    <source>
        <dbReference type="Proteomes" id="UP000308197"/>
    </source>
</evidence>
<name>A0A5C3PD69_9APHY</name>
<feature type="compositionally biased region" description="Pro residues" evidence="1">
    <location>
        <begin position="332"/>
        <end position="348"/>
    </location>
</feature>
<accession>A0A5C3PD69</accession>
<feature type="region of interest" description="Disordered" evidence="1">
    <location>
        <begin position="214"/>
        <end position="436"/>
    </location>
</feature>
<dbReference type="Proteomes" id="UP000308197">
    <property type="component" value="Unassembled WGS sequence"/>
</dbReference>
<feature type="compositionally biased region" description="Low complexity" evidence="1">
    <location>
        <begin position="427"/>
        <end position="436"/>
    </location>
</feature>
<dbReference type="AlphaFoldDB" id="A0A5C3PD69"/>
<organism evidence="2 3">
    <name type="scientific">Polyporus arcularius HHB13444</name>
    <dbReference type="NCBI Taxonomy" id="1314778"/>
    <lineage>
        <taxon>Eukaryota</taxon>
        <taxon>Fungi</taxon>
        <taxon>Dikarya</taxon>
        <taxon>Basidiomycota</taxon>
        <taxon>Agaricomycotina</taxon>
        <taxon>Agaricomycetes</taxon>
        <taxon>Polyporales</taxon>
        <taxon>Polyporaceae</taxon>
        <taxon>Polyporus</taxon>
    </lineage>
</organism>
<feature type="region of interest" description="Disordered" evidence="1">
    <location>
        <begin position="184"/>
        <end position="203"/>
    </location>
</feature>
<feature type="compositionally biased region" description="Low complexity" evidence="1">
    <location>
        <begin position="300"/>
        <end position="321"/>
    </location>
</feature>